<organism evidence="1 2">
    <name type="scientific">Persea americana</name>
    <name type="common">Avocado</name>
    <dbReference type="NCBI Taxonomy" id="3435"/>
    <lineage>
        <taxon>Eukaryota</taxon>
        <taxon>Viridiplantae</taxon>
        <taxon>Streptophyta</taxon>
        <taxon>Embryophyta</taxon>
        <taxon>Tracheophyta</taxon>
        <taxon>Spermatophyta</taxon>
        <taxon>Magnoliopsida</taxon>
        <taxon>Magnoliidae</taxon>
        <taxon>Laurales</taxon>
        <taxon>Lauraceae</taxon>
        <taxon>Persea</taxon>
    </lineage>
</organism>
<evidence type="ECO:0000313" key="2">
    <source>
        <dbReference type="Proteomes" id="UP001234297"/>
    </source>
</evidence>
<reference evidence="1 2" key="1">
    <citation type="journal article" date="2022" name="Hortic Res">
        <title>A haplotype resolved chromosomal level avocado genome allows analysis of novel avocado genes.</title>
        <authorList>
            <person name="Nath O."/>
            <person name="Fletcher S.J."/>
            <person name="Hayward A."/>
            <person name="Shaw L.M."/>
            <person name="Masouleh A.K."/>
            <person name="Furtado A."/>
            <person name="Henry R.J."/>
            <person name="Mitter N."/>
        </authorList>
    </citation>
    <scope>NUCLEOTIDE SEQUENCE [LARGE SCALE GENOMIC DNA]</scope>
    <source>
        <strain evidence="2">cv. Hass</strain>
    </source>
</reference>
<dbReference type="Proteomes" id="UP001234297">
    <property type="component" value="Chromosome 12"/>
</dbReference>
<accession>A0ACC2K570</accession>
<comment type="caution">
    <text evidence="1">The sequence shown here is derived from an EMBL/GenBank/DDBJ whole genome shotgun (WGS) entry which is preliminary data.</text>
</comment>
<proteinExistence type="predicted"/>
<sequence>MNKLRKNHNCYVLDYACFKPSEDRKLDTDLCGDIIKENKNLGMDDYKFILKIIIGSGIGEGSYAPRNIISSRGSENVHFPSLLKAISEMEECFYATLDDLFSKSAISPSKIDVRIDGTQLVSMQ</sequence>
<protein>
    <submittedName>
        <fullName evidence="1">Uncharacterized protein</fullName>
    </submittedName>
</protein>
<evidence type="ECO:0000313" key="1">
    <source>
        <dbReference type="EMBL" id="KAJ8616161.1"/>
    </source>
</evidence>
<name>A0ACC2K570_PERAE</name>
<gene>
    <name evidence="1" type="ORF">MRB53_035533</name>
</gene>
<dbReference type="EMBL" id="CM056820">
    <property type="protein sequence ID" value="KAJ8616161.1"/>
    <property type="molecule type" value="Genomic_DNA"/>
</dbReference>
<keyword evidence="2" id="KW-1185">Reference proteome</keyword>